<dbReference type="EMBL" id="CP159290">
    <property type="protein sequence ID" value="XCH29353.1"/>
    <property type="molecule type" value="Genomic_DNA"/>
</dbReference>
<name>A0AAU8FYQ9_9MICO</name>
<reference evidence="1" key="1">
    <citation type="submission" date="2024-06" db="EMBL/GenBank/DDBJ databases">
        <title>Complete genome sequence of the cellulolytic actinobacterium, Cellulosimicrobium ES-005.</title>
        <authorList>
            <person name="Matthews C.T."/>
            <person name="Underwood K.D."/>
            <person name="Ghanchi K.M."/>
            <person name="Fields S.D."/>
            <person name="Gardner S.G."/>
        </authorList>
    </citation>
    <scope>NUCLEOTIDE SEQUENCE</scope>
    <source>
        <strain evidence="1">ES-005</strain>
    </source>
</reference>
<protein>
    <recommendedName>
        <fullName evidence="2">DNA-binding protein</fullName>
    </recommendedName>
</protein>
<dbReference type="AlphaFoldDB" id="A0AAU8FYQ9"/>
<sequence>MSTPTIAPVSFDYDGAAAASGYSRDVIQRAVRSGDLPAHYPEIDGRQISKPSILADDLLAWVKRGKTERTVR</sequence>
<evidence type="ECO:0000313" key="1">
    <source>
        <dbReference type="EMBL" id="XCH29353.1"/>
    </source>
</evidence>
<evidence type="ECO:0008006" key="2">
    <source>
        <dbReference type="Google" id="ProtNLM"/>
    </source>
</evidence>
<gene>
    <name evidence="1" type="ORF">ABRQ22_17470</name>
</gene>
<dbReference type="RefSeq" id="WP_353707651.1">
    <property type="nucleotide sequence ID" value="NZ_CP159290.1"/>
</dbReference>
<organism evidence="1">
    <name type="scientific">Cellulosimicrobium sp. ES-005</name>
    <dbReference type="NCBI Taxonomy" id="3163031"/>
    <lineage>
        <taxon>Bacteria</taxon>
        <taxon>Bacillati</taxon>
        <taxon>Actinomycetota</taxon>
        <taxon>Actinomycetes</taxon>
        <taxon>Micrococcales</taxon>
        <taxon>Promicromonosporaceae</taxon>
        <taxon>Cellulosimicrobium</taxon>
    </lineage>
</organism>
<proteinExistence type="predicted"/>
<accession>A0AAU8FYQ9</accession>